<reference evidence="2 3" key="1">
    <citation type="submission" date="2021-03" db="EMBL/GenBank/DDBJ databases">
        <authorList>
            <person name="Kim M.K."/>
        </authorList>
    </citation>
    <scope>NUCLEOTIDE SEQUENCE [LARGE SCALE GENOMIC DNA]</scope>
    <source>
        <strain evidence="2 3">BT507</strain>
    </source>
</reference>
<comment type="caution">
    <text evidence="2">The sequence shown here is derived from an EMBL/GenBank/DDBJ whole genome shotgun (WGS) entry which is preliminary data.</text>
</comment>
<dbReference type="Proteomes" id="UP000670527">
    <property type="component" value="Unassembled WGS sequence"/>
</dbReference>
<evidence type="ECO:0000313" key="3">
    <source>
        <dbReference type="Proteomes" id="UP000670527"/>
    </source>
</evidence>
<evidence type="ECO:0000313" key="2">
    <source>
        <dbReference type="EMBL" id="MBO3269469.1"/>
    </source>
</evidence>
<dbReference type="RefSeq" id="WP_185283442.1">
    <property type="nucleotide sequence ID" value="NZ_JAGETX010000001.1"/>
</dbReference>
<organism evidence="2 3">
    <name type="scientific">Hymenobacter defluvii</name>
    <dbReference type="NCBI Taxonomy" id="2054411"/>
    <lineage>
        <taxon>Bacteria</taxon>
        <taxon>Pseudomonadati</taxon>
        <taxon>Bacteroidota</taxon>
        <taxon>Cytophagia</taxon>
        <taxon>Cytophagales</taxon>
        <taxon>Hymenobacteraceae</taxon>
        <taxon>Hymenobacter</taxon>
    </lineage>
</organism>
<feature type="domain" description="MoxR-vWA-beta-propeller ternary system" evidence="1">
    <location>
        <begin position="7"/>
        <end position="231"/>
    </location>
</feature>
<keyword evidence="3" id="KW-1185">Reference proteome</keyword>
<evidence type="ECO:0000259" key="1">
    <source>
        <dbReference type="Pfam" id="PF19918"/>
    </source>
</evidence>
<name>A0ABS3T746_9BACT</name>
<protein>
    <recommendedName>
        <fullName evidence="1">MoxR-vWA-beta-propeller ternary system domain-containing protein</fullName>
    </recommendedName>
</protein>
<gene>
    <name evidence="2" type="ORF">J4D97_02320</name>
</gene>
<accession>A0ABS3T746</accession>
<dbReference type="EMBL" id="JAGETX010000001">
    <property type="protein sequence ID" value="MBO3269469.1"/>
    <property type="molecule type" value="Genomic_DNA"/>
</dbReference>
<dbReference type="Pfam" id="PF19918">
    <property type="entry name" value="bpX2"/>
    <property type="match status" value="1"/>
</dbReference>
<proteinExistence type="predicted"/>
<sequence>MTEHVLVLAATDCAALGAVRAVPDLRAAGADGRVWLRGLPAAAPLPLVVRTLPIVAAYTLDVAGRLFPVGRTTPVGTLPALAWQPIQEFAPLAVSSAALPAQAPPRYSVQLVPSDRAAASAALLTSWASWHAYAETAPEIRLRALRFAVSAEQLVLVLGTPLPPLPGQEYWQQQNLLLPAGFDLEASLLAPLLIRQLTPENDAFVLFAPDGSWERVLTVHLLPVTRSAVRLTAASFSHE</sequence>
<dbReference type="InterPro" id="IPR045552">
    <property type="entry name" value="bpX2"/>
</dbReference>